<dbReference type="EMBL" id="ML995536">
    <property type="protein sequence ID" value="KAF2136053.1"/>
    <property type="molecule type" value="Genomic_DNA"/>
</dbReference>
<name>A0A6A6AY16_9PEZI</name>
<dbReference type="AlphaFoldDB" id="A0A6A6AY16"/>
<evidence type="ECO:0000256" key="2">
    <source>
        <dbReference type="SAM" id="Phobius"/>
    </source>
</evidence>
<dbReference type="GO" id="GO:0003700">
    <property type="term" value="F:DNA-binding transcription factor activity"/>
    <property type="evidence" value="ECO:0007669"/>
    <property type="project" value="InterPro"/>
</dbReference>
<gene>
    <name evidence="4" type="ORF">K452DRAFT_148698</name>
</gene>
<dbReference type="CDD" id="cd12148">
    <property type="entry name" value="fungal_TF_MHR"/>
    <property type="match status" value="1"/>
</dbReference>
<dbReference type="GeneID" id="54293011"/>
<dbReference type="GO" id="GO:0008270">
    <property type="term" value="F:zinc ion binding"/>
    <property type="evidence" value="ECO:0007669"/>
    <property type="project" value="InterPro"/>
</dbReference>
<proteinExistence type="predicted"/>
<dbReference type="InterPro" id="IPR007219">
    <property type="entry name" value="XnlR_reg_dom"/>
</dbReference>
<dbReference type="GO" id="GO:0006351">
    <property type="term" value="P:DNA-templated transcription"/>
    <property type="evidence" value="ECO:0007669"/>
    <property type="project" value="InterPro"/>
</dbReference>
<dbReference type="Pfam" id="PF04082">
    <property type="entry name" value="Fungal_trans"/>
    <property type="match status" value="1"/>
</dbReference>
<dbReference type="SMART" id="SM00906">
    <property type="entry name" value="Fungal_trans"/>
    <property type="match status" value="1"/>
</dbReference>
<reference evidence="4" key="1">
    <citation type="journal article" date="2020" name="Stud. Mycol.">
        <title>101 Dothideomycetes genomes: a test case for predicting lifestyles and emergence of pathogens.</title>
        <authorList>
            <person name="Haridas S."/>
            <person name="Albert R."/>
            <person name="Binder M."/>
            <person name="Bloem J."/>
            <person name="Labutti K."/>
            <person name="Salamov A."/>
            <person name="Andreopoulos B."/>
            <person name="Baker S."/>
            <person name="Barry K."/>
            <person name="Bills G."/>
            <person name="Bluhm B."/>
            <person name="Cannon C."/>
            <person name="Castanera R."/>
            <person name="Culley D."/>
            <person name="Daum C."/>
            <person name="Ezra D."/>
            <person name="Gonzalez J."/>
            <person name="Henrissat B."/>
            <person name="Kuo A."/>
            <person name="Liang C."/>
            <person name="Lipzen A."/>
            <person name="Lutzoni F."/>
            <person name="Magnuson J."/>
            <person name="Mondo S."/>
            <person name="Nolan M."/>
            <person name="Ohm R."/>
            <person name="Pangilinan J."/>
            <person name="Park H.-J."/>
            <person name="Ramirez L."/>
            <person name="Alfaro M."/>
            <person name="Sun H."/>
            <person name="Tritt A."/>
            <person name="Yoshinaga Y."/>
            <person name="Zwiers L.-H."/>
            <person name="Turgeon B."/>
            <person name="Goodwin S."/>
            <person name="Spatafora J."/>
            <person name="Crous P."/>
            <person name="Grigoriev I."/>
        </authorList>
    </citation>
    <scope>NUCLEOTIDE SEQUENCE</scope>
    <source>
        <strain evidence="4">CBS 121167</strain>
    </source>
</reference>
<dbReference type="Proteomes" id="UP000799438">
    <property type="component" value="Unassembled WGS sequence"/>
</dbReference>
<keyword evidence="2" id="KW-0472">Membrane</keyword>
<keyword evidence="2" id="KW-0812">Transmembrane</keyword>
<protein>
    <recommendedName>
        <fullName evidence="3">Xylanolytic transcriptional activator regulatory domain-containing protein</fullName>
    </recommendedName>
</protein>
<keyword evidence="5" id="KW-1185">Reference proteome</keyword>
<dbReference type="GO" id="GO:0003677">
    <property type="term" value="F:DNA binding"/>
    <property type="evidence" value="ECO:0007669"/>
    <property type="project" value="InterPro"/>
</dbReference>
<dbReference type="OrthoDB" id="103819at2759"/>
<evidence type="ECO:0000259" key="3">
    <source>
        <dbReference type="SMART" id="SM00906"/>
    </source>
</evidence>
<accession>A0A6A6AY16</accession>
<sequence>MTAAAINTDEVATVLASLRNSLQTPRAYEAYLTPHNSNPSPQEQNLPPVDFVVAVVKRIKASPSFVIVCYSFTDPLLLEKLCRKIYFPSEPLPSGSVALLQALVFYIVSDLISAHDPLTEQFDCAAYAELCERNFSSALSTYETLAIPTLENVQVLMFGACRAQEKAKLSLCWTYLAAAHTLCQTMGIHRKSFLQNDPHPVAEAKRHAFWFLYLMEKNLSLNTGRTSSFQDYDIDCELFSISKNPKQAPWDILNLASVGFARIQGKVYDQLYSASAVTQHPTKKASIVEQLATELLQTRDQICSVDISNSYFRDALECLMISTDFMYYSVLTMIYRAQTSTSHATEISSQCYEAARLSLRAHLKTFEHFVPGENHFRTIDFVNWYVFAIFINWIVLYCSFAPYVIVFTHAMATFDEDDITLLRETVNALNQLKEVNSGVRRLFDVCKAFLNTAEVISRSQKKVDGVHRQDDGSLVLSPFSGEAIATGDLAWPGGMADFDMSGMDISAFLGNWLGTNRPVTDMLNLDSDADVLN</sequence>
<dbReference type="InterPro" id="IPR050987">
    <property type="entry name" value="AtrR-like"/>
</dbReference>
<evidence type="ECO:0000313" key="5">
    <source>
        <dbReference type="Proteomes" id="UP000799438"/>
    </source>
</evidence>
<dbReference type="RefSeq" id="XP_033391771.1">
    <property type="nucleotide sequence ID" value="XM_033535517.1"/>
</dbReference>
<keyword evidence="1" id="KW-0539">Nucleus</keyword>
<feature type="domain" description="Xylanolytic transcriptional activator regulatory" evidence="3">
    <location>
        <begin position="172"/>
        <end position="245"/>
    </location>
</feature>
<evidence type="ECO:0000313" key="4">
    <source>
        <dbReference type="EMBL" id="KAF2136053.1"/>
    </source>
</evidence>
<dbReference type="PANTHER" id="PTHR46910:SF25">
    <property type="entry name" value="ABC-TRANSPORTER-REGULATING TRANSCRIPTION FACTOR"/>
    <property type="match status" value="1"/>
</dbReference>
<organism evidence="4 5">
    <name type="scientific">Aplosporella prunicola CBS 121167</name>
    <dbReference type="NCBI Taxonomy" id="1176127"/>
    <lineage>
        <taxon>Eukaryota</taxon>
        <taxon>Fungi</taxon>
        <taxon>Dikarya</taxon>
        <taxon>Ascomycota</taxon>
        <taxon>Pezizomycotina</taxon>
        <taxon>Dothideomycetes</taxon>
        <taxon>Dothideomycetes incertae sedis</taxon>
        <taxon>Botryosphaeriales</taxon>
        <taxon>Aplosporellaceae</taxon>
        <taxon>Aplosporella</taxon>
    </lineage>
</organism>
<evidence type="ECO:0000256" key="1">
    <source>
        <dbReference type="ARBA" id="ARBA00023242"/>
    </source>
</evidence>
<dbReference type="PANTHER" id="PTHR46910">
    <property type="entry name" value="TRANSCRIPTION FACTOR PDR1"/>
    <property type="match status" value="1"/>
</dbReference>
<feature type="transmembrane region" description="Helical" evidence="2">
    <location>
        <begin position="384"/>
        <end position="406"/>
    </location>
</feature>
<keyword evidence="2" id="KW-1133">Transmembrane helix</keyword>